<dbReference type="RefSeq" id="WP_068397990.1">
    <property type="nucleotide sequence ID" value="NZ_CP014504.1"/>
</dbReference>
<name>A0A127VAZ5_9SPHI</name>
<dbReference type="PATRIC" id="fig|188932.3.peg.1306"/>
<dbReference type="PROSITE" id="PS51257">
    <property type="entry name" value="PROKAR_LIPOPROTEIN"/>
    <property type="match status" value="1"/>
</dbReference>
<sequence>MCNSKSLIKSALSLFLILITVLISCDHKDSNIASLNWFDKTDIYMGGELGDSTTYWKNRKAIGLDKKGMFANAVTVSGKDTYLAGFIAIKDSLTNNSKARAVYSKNGNIVFLTDGRTAAVATAIAVSGTDIYVAGYEYNGDKNTAEPVHSQKSIAKYWKNGIPVVLTDGHANASATAITVKGTDVYVAGYEKDEISVARYWKNGKQTALKIDSNLSNGANYSEAYSIFIAGDDVYIAGTECGLAAYWKNGIPVLLAPKKSLNQSGTDNESSKATSIAVSGQDVHVAGIQDTLASLFHTVKYWKNGKATTLSKKPLDAKTNAFLALNGHDVYITCTLADPAFNYQTIVWKNTAPSIFSKETMRVTSIFVADKSH</sequence>
<accession>A0A127VAZ5</accession>
<proteinExistence type="predicted"/>
<reference evidence="1 2" key="1">
    <citation type="submission" date="2016-03" db="EMBL/GenBank/DDBJ databases">
        <title>Complete genome sequence of Pedobacter cryoconitis PAMC 27485.</title>
        <authorList>
            <person name="Lee J."/>
            <person name="Kim O.-S."/>
        </authorList>
    </citation>
    <scope>NUCLEOTIDE SEQUENCE [LARGE SCALE GENOMIC DNA]</scope>
    <source>
        <strain evidence="1 2">PAMC 27485</strain>
    </source>
</reference>
<dbReference type="AlphaFoldDB" id="A0A127VAZ5"/>
<evidence type="ECO:0000313" key="2">
    <source>
        <dbReference type="Proteomes" id="UP000071561"/>
    </source>
</evidence>
<dbReference type="Proteomes" id="UP000071561">
    <property type="component" value="Chromosome"/>
</dbReference>
<dbReference type="SUPFAM" id="SSF75011">
    <property type="entry name" value="3-carboxy-cis,cis-mucoante lactonizing enzyme"/>
    <property type="match status" value="1"/>
</dbReference>
<dbReference type="EMBL" id="CP014504">
    <property type="protein sequence ID" value="AMP98178.1"/>
    <property type="molecule type" value="Genomic_DNA"/>
</dbReference>
<evidence type="ECO:0000313" key="1">
    <source>
        <dbReference type="EMBL" id="AMP98178.1"/>
    </source>
</evidence>
<dbReference type="OrthoDB" id="708305at2"/>
<organism evidence="1 2">
    <name type="scientific">Pedobacter cryoconitis</name>
    <dbReference type="NCBI Taxonomy" id="188932"/>
    <lineage>
        <taxon>Bacteria</taxon>
        <taxon>Pseudomonadati</taxon>
        <taxon>Bacteroidota</taxon>
        <taxon>Sphingobacteriia</taxon>
        <taxon>Sphingobacteriales</taxon>
        <taxon>Sphingobacteriaceae</taxon>
        <taxon>Pedobacter</taxon>
    </lineage>
</organism>
<dbReference type="KEGG" id="pcm:AY601_1256"/>
<keyword evidence="2" id="KW-1185">Reference proteome</keyword>
<protein>
    <submittedName>
        <fullName evidence="1">Uncharacterized protein</fullName>
    </submittedName>
</protein>
<gene>
    <name evidence="1" type="ORF">AY601_1256</name>
</gene>